<reference evidence="7" key="2">
    <citation type="submission" date="2025-04" db="UniProtKB">
        <authorList>
            <consortium name="RefSeq"/>
        </authorList>
    </citation>
    <scope>IDENTIFICATION</scope>
    <source>
        <strain evidence="7">DH4</strain>
        <tissue evidence="7">Whole body</tissue>
    </source>
</reference>
<feature type="chain" id="PRO_5044660068" evidence="4">
    <location>
        <begin position="19"/>
        <end position="404"/>
    </location>
</feature>
<keyword evidence="1" id="KW-0433">Leucine-rich repeat</keyword>
<evidence type="ECO:0000256" key="3">
    <source>
        <dbReference type="ARBA" id="ARBA00022737"/>
    </source>
</evidence>
<dbReference type="Gene3D" id="3.80.10.10">
    <property type="entry name" value="Ribonuclease Inhibitor"/>
    <property type="match status" value="3"/>
</dbReference>
<dbReference type="InterPro" id="IPR003591">
    <property type="entry name" value="Leu-rich_rpt_typical-subtyp"/>
</dbReference>
<dbReference type="PANTHER" id="PTHR24373:SF275">
    <property type="entry name" value="TIR DOMAIN-CONTAINING PROTEIN"/>
    <property type="match status" value="1"/>
</dbReference>
<evidence type="ECO:0000256" key="1">
    <source>
        <dbReference type="ARBA" id="ARBA00022614"/>
    </source>
</evidence>
<dbReference type="EnsemblMetazoa" id="XM_026439634">
    <property type="protein sequence ID" value="XP_026295419"/>
    <property type="gene ID" value="LOC102654766"/>
</dbReference>
<reference evidence="5" key="1">
    <citation type="submission" date="2021-01" db="UniProtKB">
        <authorList>
            <consortium name="EnsemblMetazoa"/>
        </authorList>
    </citation>
    <scope>IDENTIFICATION</scope>
    <source>
        <strain evidence="5">DH4</strain>
    </source>
</reference>
<dbReference type="SUPFAM" id="SSF52058">
    <property type="entry name" value="L domain-like"/>
    <property type="match status" value="1"/>
</dbReference>
<proteinExistence type="predicted"/>
<dbReference type="PANTHER" id="PTHR24373">
    <property type="entry name" value="SLIT RELATED LEUCINE-RICH REPEAT NEURONAL PROTEIN"/>
    <property type="match status" value="1"/>
</dbReference>
<gene>
    <name evidence="7" type="primary">LOC102654766</name>
</gene>
<keyword evidence="6" id="KW-1185">Reference proteome</keyword>
<dbReference type="Pfam" id="PF13855">
    <property type="entry name" value="LRR_8"/>
    <property type="match status" value="1"/>
</dbReference>
<evidence type="ECO:0000313" key="5">
    <source>
        <dbReference type="EnsemblMetazoa" id="XP_026295419"/>
    </source>
</evidence>
<protein>
    <submittedName>
        <fullName evidence="7">Leucine-rich repeat-containing protein 40-like</fullName>
    </submittedName>
</protein>
<feature type="signal peptide" evidence="4">
    <location>
        <begin position="1"/>
        <end position="18"/>
    </location>
</feature>
<evidence type="ECO:0000256" key="2">
    <source>
        <dbReference type="ARBA" id="ARBA00022729"/>
    </source>
</evidence>
<evidence type="ECO:0000313" key="6">
    <source>
        <dbReference type="Proteomes" id="UP000005203"/>
    </source>
</evidence>
<accession>A0A7M7KZR9</accession>
<dbReference type="GeneID" id="102654766"/>
<dbReference type="RefSeq" id="XP_026295419.1">
    <property type="nucleotide sequence ID" value="XM_026439634.1"/>
</dbReference>
<dbReference type="InterPro" id="IPR050328">
    <property type="entry name" value="Dev_Immune_Receptor"/>
</dbReference>
<organism evidence="5">
    <name type="scientific">Apis mellifera</name>
    <name type="common">Honeybee</name>
    <dbReference type="NCBI Taxonomy" id="7460"/>
    <lineage>
        <taxon>Eukaryota</taxon>
        <taxon>Metazoa</taxon>
        <taxon>Ecdysozoa</taxon>
        <taxon>Arthropoda</taxon>
        <taxon>Hexapoda</taxon>
        <taxon>Insecta</taxon>
        <taxon>Pterygota</taxon>
        <taxon>Neoptera</taxon>
        <taxon>Endopterygota</taxon>
        <taxon>Hymenoptera</taxon>
        <taxon>Apocrita</taxon>
        <taxon>Aculeata</taxon>
        <taxon>Apoidea</taxon>
        <taxon>Anthophila</taxon>
        <taxon>Apidae</taxon>
        <taxon>Apis</taxon>
    </lineage>
</organism>
<dbReference type="SMART" id="SM00369">
    <property type="entry name" value="LRR_TYP"/>
    <property type="match status" value="3"/>
</dbReference>
<evidence type="ECO:0000313" key="7">
    <source>
        <dbReference type="RefSeq" id="XP_026295419.1"/>
    </source>
</evidence>
<evidence type="ECO:0000256" key="4">
    <source>
        <dbReference type="SAM" id="SignalP"/>
    </source>
</evidence>
<dbReference type="PROSITE" id="PS51450">
    <property type="entry name" value="LRR"/>
    <property type="match status" value="1"/>
</dbReference>
<keyword evidence="2 4" id="KW-0732">Signal</keyword>
<sequence length="404" mass="47668">MIQYKNFLFILIFTIIKCEDNPKISWDSNIISKNLNKMILEKEFSVTCDNEEIVNLEGFKLKSIPIDLVKSKTIEAISLNNNEISKVPSDIFHKTPNLKCLNLAENEILFKYFQLEHDHLKKLILDYQSETELHEIFSIPQDDVIKIRFPNLETLSWKYIKYDIFSSTLFPMIKNIYLSDSNLIYVASNITHLFPYLKNIHLENNMIEELIADDFRNVESLYLDKNPLRNLWFNEKYTNLKILSLSNSLHNIDITEINIPSLKTLDLSQNQIGFIHEQMFKNIPFLEDLILSENKLLKFPSRKHHRTIFENETGQAATVNDARYRDMIIQFFLPKLDDIDVAICNCNKTIPHAIQPMKQFNYCMRYFLVVLFEVKGLCQQFQVHYKRKLNATSTKFSHNYAERS</sequence>
<dbReference type="Proteomes" id="UP000005203">
    <property type="component" value="Linkage group LG3"/>
</dbReference>
<dbReference type="KEGG" id="ame:102654766"/>
<dbReference type="InterPro" id="IPR032675">
    <property type="entry name" value="LRR_dom_sf"/>
</dbReference>
<accession>A0A8B8GWW8</accession>
<dbReference type="SMR" id="A0A7M7KZR9"/>
<dbReference type="AlphaFoldDB" id="A0A7M7KZR9"/>
<dbReference type="InterPro" id="IPR001611">
    <property type="entry name" value="Leu-rich_rpt"/>
</dbReference>
<name>A0A7M7KZR9_APIME</name>
<dbReference type="OrthoDB" id="676979at2759"/>
<keyword evidence="3" id="KW-0677">Repeat</keyword>